<dbReference type="InterPro" id="IPR015897">
    <property type="entry name" value="CHK_kinase-like"/>
</dbReference>
<reference evidence="3" key="1">
    <citation type="submission" date="2020-11" db="EMBL/GenBank/DDBJ databases">
        <authorList>
            <person name="Whitehead M."/>
        </authorList>
    </citation>
    <scope>NUCLEOTIDE SEQUENCE</scope>
    <source>
        <strain evidence="3">EGII</strain>
    </source>
</reference>
<dbReference type="Pfam" id="PF02958">
    <property type="entry name" value="EcKL"/>
    <property type="match status" value="1"/>
</dbReference>
<organism evidence="3 4">
    <name type="scientific">Ceratitis capitata</name>
    <name type="common">Mediterranean fruit fly</name>
    <name type="synonym">Tephritis capitata</name>
    <dbReference type="NCBI Taxonomy" id="7213"/>
    <lineage>
        <taxon>Eukaryota</taxon>
        <taxon>Metazoa</taxon>
        <taxon>Ecdysozoa</taxon>
        <taxon>Arthropoda</taxon>
        <taxon>Hexapoda</taxon>
        <taxon>Insecta</taxon>
        <taxon>Pterygota</taxon>
        <taxon>Neoptera</taxon>
        <taxon>Endopterygota</taxon>
        <taxon>Diptera</taxon>
        <taxon>Brachycera</taxon>
        <taxon>Muscomorpha</taxon>
        <taxon>Tephritoidea</taxon>
        <taxon>Tephritidae</taxon>
        <taxon>Ceratitis</taxon>
        <taxon>Ceratitis</taxon>
    </lineage>
</organism>
<sequence length="430" mass="48966">MSSETQQNGAKEAKADTTNGVENGFKNPKWLTAELFEKFLIESIPNYRKIKNFEAKPGLAAGENYATIMLRVLIDVELTDGSTKSLSYMLKLPQENEMFQNMMREHNIFEIEYRMYHEILPEFKQLYQDVGVDALLSAKCYNIETPSEFGVILLEDLSPLGYKNANRLEGLDMEHTKAVLERLAQWHAASATRVALRGPYPDLFVAGMFTETQREPMEKFSATITPSFLASVKTIKGSETYMPSLVSTMDKLTDVLFNVAEFDPDDFNVLNHGDCWSNNIMFKYDDNGKIEDTLIIDYQMINYGSPVKDLLYFLLSSTAYDLKIEKFDYFIKFYHDNLVKHLQLLKYPKKLPTLKEMQIATIKYGSCGLSAAIGVMAAALLESNSDANMDGFVGESAAAQRFRTALYSNPRYLKHMEMVMPWLNNRGAFE</sequence>
<gene>
    <name evidence="3" type="ORF">CCAP1982_LOCUS841</name>
</gene>
<dbReference type="AlphaFoldDB" id="A0A811U3B6"/>
<dbReference type="OrthoDB" id="191037at2759"/>
<evidence type="ECO:0000256" key="1">
    <source>
        <dbReference type="SAM" id="MobiDB-lite"/>
    </source>
</evidence>
<feature type="region of interest" description="Disordered" evidence="1">
    <location>
        <begin position="1"/>
        <end position="20"/>
    </location>
</feature>
<accession>A0A811U3B6</accession>
<keyword evidence="4" id="KW-1185">Reference proteome</keyword>
<dbReference type="PANTHER" id="PTHR11012:SF6">
    <property type="entry name" value="CHK DOMAIN OV1-RELATED"/>
    <property type="match status" value="1"/>
</dbReference>
<protein>
    <submittedName>
        <fullName evidence="3">(Mediterranean fruit fly) hypothetical protein</fullName>
    </submittedName>
</protein>
<dbReference type="Gene3D" id="3.90.1200.10">
    <property type="match status" value="1"/>
</dbReference>
<dbReference type="SMART" id="SM00587">
    <property type="entry name" value="CHK"/>
    <property type="match status" value="1"/>
</dbReference>
<dbReference type="EMBL" id="CAJHJT010000001">
    <property type="protein sequence ID" value="CAD6991953.1"/>
    <property type="molecule type" value="Genomic_DNA"/>
</dbReference>
<name>A0A811U3B6_CERCA</name>
<dbReference type="InterPro" id="IPR004119">
    <property type="entry name" value="EcKL"/>
</dbReference>
<dbReference type="Proteomes" id="UP000606786">
    <property type="component" value="Unassembled WGS sequence"/>
</dbReference>
<evidence type="ECO:0000313" key="3">
    <source>
        <dbReference type="EMBL" id="CAD6991953.1"/>
    </source>
</evidence>
<feature type="domain" description="CHK kinase-like" evidence="2">
    <location>
        <begin position="152"/>
        <end position="344"/>
    </location>
</feature>
<evidence type="ECO:0000313" key="4">
    <source>
        <dbReference type="Proteomes" id="UP000606786"/>
    </source>
</evidence>
<evidence type="ECO:0000259" key="2">
    <source>
        <dbReference type="SMART" id="SM00587"/>
    </source>
</evidence>
<dbReference type="InterPro" id="IPR011009">
    <property type="entry name" value="Kinase-like_dom_sf"/>
</dbReference>
<comment type="caution">
    <text evidence="3">The sequence shown here is derived from an EMBL/GenBank/DDBJ whole genome shotgun (WGS) entry which is preliminary data.</text>
</comment>
<dbReference type="PANTHER" id="PTHR11012">
    <property type="entry name" value="PROTEIN KINASE-LIKE DOMAIN-CONTAINING"/>
    <property type="match status" value="1"/>
</dbReference>
<dbReference type="SUPFAM" id="SSF56112">
    <property type="entry name" value="Protein kinase-like (PK-like)"/>
    <property type="match status" value="1"/>
</dbReference>
<proteinExistence type="predicted"/>